<evidence type="ECO:0000256" key="3">
    <source>
        <dbReference type="ARBA" id="ARBA00022946"/>
    </source>
</evidence>
<dbReference type="GO" id="GO:0008168">
    <property type="term" value="F:methyltransferase activity"/>
    <property type="evidence" value="ECO:0007669"/>
    <property type="project" value="InterPro"/>
</dbReference>
<dbReference type="InterPro" id="IPR052571">
    <property type="entry name" value="Mt_RNA_Methyltransferase"/>
</dbReference>
<dbReference type="GO" id="GO:0051536">
    <property type="term" value="F:iron-sulfur cluster binding"/>
    <property type="evidence" value="ECO:0007669"/>
    <property type="project" value="UniProtKB-KW"/>
</dbReference>
<dbReference type="GO" id="GO:0003735">
    <property type="term" value="F:structural constituent of ribosome"/>
    <property type="evidence" value="ECO:0007669"/>
    <property type="project" value="TreeGrafter"/>
</dbReference>
<dbReference type="InterPro" id="IPR015324">
    <property type="entry name" value="Ribosomal_Rsm22-like"/>
</dbReference>
<dbReference type="Proteomes" id="UP000054324">
    <property type="component" value="Unassembled WGS sequence"/>
</dbReference>
<gene>
    <name evidence="8" type="ORF">T265_03034</name>
</gene>
<keyword evidence="2" id="KW-0479">Metal-binding</keyword>
<dbReference type="OrthoDB" id="421327at2759"/>
<dbReference type="Pfam" id="PF09243">
    <property type="entry name" value="Rsm22"/>
    <property type="match status" value="1"/>
</dbReference>
<name>A0A074ZT09_OPIVI</name>
<reference evidence="8 9" key="1">
    <citation type="submission" date="2013-11" db="EMBL/GenBank/DDBJ databases">
        <title>Opisthorchis viverrini - life in the bile duct.</title>
        <authorList>
            <person name="Young N.D."/>
            <person name="Nagarajan N."/>
            <person name="Lin S.J."/>
            <person name="Korhonen P.K."/>
            <person name="Jex A.R."/>
            <person name="Hall R.S."/>
            <person name="Safavi-Hemami H."/>
            <person name="Kaewkong W."/>
            <person name="Bertrand D."/>
            <person name="Gao S."/>
            <person name="Seet Q."/>
            <person name="Wongkham S."/>
            <person name="Teh B.T."/>
            <person name="Wongkham C."/>
            <person name="Intapan P.M."/>
            <person name="Maleewong W."/>
            <person name="Yang X."/>
            <person name="Hu M."/>
            <person name="Wang Z."/>
            <person name="Hofmann A."/>
            <person name="Sternberg P.W."/>
            <person name="Tan P."/>
            <person name="Wang J."/>
            <person name="Gasser R.B."/>
        </authorList>
    </citation>
    <scope>NUCLEOTIDE SEQUENCE [LARGE SCALE GENOMIC DNA]</scope>
</reference>
<dbReference type="GeneID" id="20317221"/>
<dbReference type="GO" id="GO:0005763">
    <property type="term" value="C:mitochondrial small ribosomal subunit"/>
    <property type="evidence" value="ECO:0007669"/>
    <property type="project" value="TreeGrafter"/>
</dbReference>
<proteinExistence type="predicted"/>
<keyword evidence="5" id="KW-0411">Iron-sulfur</keyword>
<comment type="subcellular location">
    <subcellularLocation>
        <location evidence="1">Mitochondrion</location>
    </subcellularLocation>
</comment>
<dbReference type="PANTHER" id="PTHR13184:SF5">
    <property type="entry name" value="METHYLTRANSFERASE-LIKE PROTEIN 17, MITOCHONDRIAL"/>
    <property type="match status" value="1"/>
</dbReference>
<dbReference type="GO" id="GO:0046872">
    <property type="term" value="F:metal ion binding"/>
    <property type="evidence" value="ECO:0007669"/>
    <property type="project" value="UniProtKB-KW"/>
</dbReference>
<keyword evidence="9" id="KW-1185">Reference proteome</keyword>
<dbReference type="STRING" id="6198.A0A074ZT09"/>
<accession>A0A074ZT09</accession>
<dbReference type="AlphaFoldDB" id="A0A074ZT09"/>
<dbReference type="CTD" id="20317221"/>
<dbReference type="KEGG" id="ovi:T265_03034"/>
<evidence type="ECO:0000256" key="5">
    <source>
        <dbReference type="ARBA" id="ARBA00023014"/>
    </source>
</evidence>
<evidence type="ECO:0000313" key="8">
    <source>
        <dbReference type="EMBL" id="KER30553.1"/>
    </source>
</evidence>
<keyword evidence="3" id="KW-0809">Transit peptide</keyword>
<evidence type="ECO:0000256" key="2">
    <source>
        <dbReference type="ARBA" id="ARBA00022723"/>
    </source>
</evidence>
<keyword evidence="4" id="KW-0408">Iron</keyword>
<evidence type="ECO:0000313" key="9">
    <source>
        <dbReference type="Proteomes" id="UP000054324"/>
    </source>
</evidence>
<evidence type="ECO:0000256" key="7">
    <source>
        <dbReference type="ARBA" id="ARBA00045681"/>
    </source>
</evidence>
<comment type="function">
    <text evidence="7">Mitochondrial ribosome (mitoribosome) assembly factor. Binds at the interface of the head and body domains of the mitochondrial small ribosomal subunit (mt-SSU), occluding the mRNA channel and preventing compaction of the head domain towards the body. Probable inactive methyltransferase: retains the characteristic folding and ability to bind S-adenosyl-L-methionine, but it probably lost its methyltransferase activity.</text>
</comment>
<keyword evidence="6" id="KW-0496">Mitochondrion</keyword>
<evidence type="ECO:0000256" key="4">
    <source>
        <dbReference type="ARBA" id="ARBA00023004"/>
    </source>
</evidence>
<dbReference type="EMBL" id="KL596659">
    <property type="protein sequence ID" value="KER30553.1"/>
    <property type="molecule type" value="Genomic_DNA"/>
</dbReference>
<dbReference type="PANTHER" id="PTHR13184">
    <property type="entry name" value="37S RIBOSOMAL PROTEIN S22"/>
    <property type="match status" value="1"/>
</dbReference>
<evidence type="ECO:0000256" key="6">
    <source>
        <dbReference type="ARBA" id="ARBA00023128"/>
    </source>
</evidence>
<dbReference type="GO" id="GO:0006412">
    <property type="term" value="P:translation"/>
    <property type="evidence" value="ECO:0007669"/>
    <property type="project" value="InterPro"/>
</dbReference>
<evidence type="ECO:0008006" key="10">
    <source>
        <dbReference type="Google" id="ProtNLM"/>
    </source>
</evidence>
<evidence type="ECO:0000256" key="1">
    <source>
        <dbReference type="ARBA" id="ARBA00004173"/>
    </source>
</evidence>
<organism evidence="8 9">
    <name type="scientific">Opisthorchis viverrini</name>
    <name type="common">Southeast Asian liver fluke</name>
    <dbReference type="NCBI Taxonomy" id="6198"/>
    <lineage>
        <taxon>Eukaryota</taxon>
        <taxon>Metazoa</taxon>
        <taxon>Spiralia</taxon>
        <taxon>Lophotrochozoa</taxon>
        <taxon>Platyhelminthes</taxon>
        <taxon>Trematoda</taxon>
        <taxon>Digenea</taxon>
        <taxon>Opisthorchiida</taxon>
        <taxon>Opisthorchiata</taxon>
        <taxon>Opisthorchiidae</taxon>
        <taxon>Opisthorchis</taxon>
    </lineage>
</organism>
<protein>
    <recommendedName>
        <fullName evidence="10">Methyltransferase-like protein 17, mitochondrial</fullName>
    </recommendedName>
</protein>
<sequence>MSYSSKLVKGALRYRTAKTLETVFGTNISADPDGSSSSATSRLKLHPCFLSLPALALPAQLDRAAINYLREHSLSSPRAIENRAELMNNYLWSRQLSFDTQAIHRKLSSDGSVPEIGDVDACDSELAQAVECHPEEQLTQLRKGALRKVKQEALDEWKSLTYSGHNCELYLTARLAPNFASVCRVLYEIRKRCPKFIPRNLFDFGSGLGTVTWAVNTVWPVGCVKEHLMFEPSADMTRLSEFMLRKNLVVKSPETIFPGVYHRRFMPSSSQHYDLVVSAHSLMELPGTKSRHRVLSNLWNRTTDFLVLVEQGTKAGFAAILEARDWLEKNEPSTELLSYLVVSRGDWRRHQSPVIEEDPQFLPRLVSYGSTSEKVLIHDICLPDGSVERTSFSKKSTDKPLYYYLRHAKAGDILPCVQRTDFEMDGIPDPVVNED</sequence>
<dbReference type="RefSeq" id="XP_009165687.1">
    <property type="nucleotide sequence ID" value="XM_009167423.1"/>
</dbReference>